<sequence length="52" mass="5829">MPKPEPVSVTTNKKPIENNQIAKNPQWQKAFLVSTCDLQHLHESTDDGGIEL</sequence>
<dbReference type="Proteomes" id="UP000007800">
    <property type="component" value="Unassembled WGS sequence"/>
</dbReference>
<name>C5L3K6_PERM5</name>
<dbReference type="RefSeq" id="XP_002776769.1">
    <property type="nucleotide sequence ID" value="XM_002776723.1"/>
</dbReference>
<protein>
    <submittedName>
        <fullName evidence="1">Uncharacterized protein</fullName>
    </submittedName>
</protein>
<organism evidence="2">
    <name type="scientific">Perkinsus marinus (strain ATCC 50983 / TXsc)</name>
    <dbReference type="NCBI Taxonomy" id="423536"/>
    <lineage>
        <taxon>Eukaryota</taxon>
        <taxon>Sar</taxon>
        <taxon>Alveolata</taxon>
        <taxon>Perkinsozoa</taxon>
        <taxon>Perkinsea</taxon>
        <taxon>Perkinsida</taxon>
        <taxon>Perkinsidae</taxon>
        <taxon>Perkinsus</taxon>
    </lineage>
</organism>
<keyword evidence="2" id="KW-1185">Reference proteome</keyword>
<evidence type="ECO:0000313" key="2">
    <source>
        <dbReference type="Proteomes" id="UP000007800"/>
    </source>
</evidence>
<gene>
    <name evidence="1" type="ORF">Pmar_PMAR017638</name>
</gene>
<dbReference type="GeneID" id="9042196"/>
<evidence type="ECO:0000313" key="1">
    <source>
        <dbReference type="EMBL" id="EER08585.1"/>
    </source>
</evidence>
<dbReference type="EMBL" id="GG678922">
    <property type="protein sequence ID" value="EER08585.1"/>
    <property type="molecule type" value="Genomic_DNA"/>
</dbReference>
<accession>C5L3K6</accession>
<proteinExistence type="predicted"/>
<reference evidence="1 2" key="1">
    <citation type="submission" date="2008-07" db="EMBL/GenBank/DDBJ databases">
        <authorList>
            <person name="El-Sayed N."/>
            <person name="Caler E."/>
            <person name="Inman J."/>
            <person name="Amedeo P."/>
            <person name="Hass B."/>
            <person name="Wortman J."/>
        </authorList>
    </citation>
    <scope>NUCLEOTIDE SEQUENCE [LARGE SCALE GENOMIC DNA]</scope>
    <source>
        <strain evidence="2">ATCC 50983 / TXsc</strain>
    </source>
</reference>
<dbReference type="InParanoid" id="C5L3K6"/>
<dbReference type="AlphaFoldDB" id="C5L3K6"/>